<dbReference type="GO" id="GO:0016042">
    <property type="term" value="P:lipid catabolic process"/>
    <property type="evidence" value="ECO:0007669"/>
    <property type="project" value="InterPro"/>
</dbReference>
<dbReference type="PANTHER" id="PTHR34853">
    <property type="match status" value="1"/>
</dbReference>
<evidence type="ECO:0008006" key="4">
    <source>
        <dbReference type="Google" id="ProtNLM"/>
    </source>
</evidence>
<evidence type="ECO:0000313" key="3">
    <source>
        <dbReference type="Proteomes" id="UP000693738"/>
    </source>
</evidence>
<reference evidence="2" key="1">
    <citation type="submission" date="2021-05" db="EMBL/GenBank/DDBJ databases">
        <authorList>
            <person name="Khan N."/>
        </authorList>
    </citation>
    <scope>NUCLEOTIDE SEQUENCE</scope>
</reference>
<sequence>MTAHASTQGRASNFPVSPEVAAQYKCGAACHDYLNTTTKMDLEDFDTPFDFEFYETAKNLSGSKPGEILKLKPIDPQVVDVPSGATIYKIQYTSVDMDNETIVPATGFIAFPYVHQDDTFKLVAFAHGTSGVFRGCAPSTSSTLYDYDTWIPLIYAGYAVVGTDYAGLGNNFTSHKYIANNANANDVYWSVIAAQKAFPCSLSKDWVSIGHSQGGGASWKLSESQAVQSKESGYLGGVAVAPNTHIYDAFLAGSELLKDLSDEELRDYGSASYVPSLYFALRAAFPSDELLFLSDLSKKRFQLGEYAQLCAAALPAVVHDLNQSQIITSSNPSDFSILKKFQNLNAPAQGARTSRPLLVIVGANDTTVDPAITAEAFRNSCKVGNALHLSIYPELEHSQVFGASAPQWLNFIKELFQGHGLRNCDKETMITFDAAYASKRQEG</sequence>
<evidence type="ECO:0000256" key="1">
    <source>
        <dbReference type="PIRNR" id="PIRNR029171"/>
    </source>
</evidence>
<dbReference type="Proteomes" id="UP000693738">
    <property type="component" value="Unassembled WGS sequence"/>
</dbReference>
<dbReference type="PANTHER" id="PTHR34853:SF1">
    <property type="entry name" value="LIPASE 5"/>
    <property type="match status" value="1"/>
</dbReference>
<organism evidence="2 3">
    <name type="scientific">Fusarium equiseti</name>
    <name type="common">Fusarium scirpi</name>
    <dbReference type="NCBI Taxonomy" id="61235"/>
    <lineage>
        <taxon>Eukaryota</taxon>
        <taxon>Fungi</taxon>
        <taxon>Dikarya</taxon>
        <taxon>Ascomycota</taxon>
        <taxon>Pezizomycotina</taxon>
        <taxon>Sordariomycetes</taxon>
        <taxon>Hypocreomycetidae</taxon>
        <taxon>Hypocreales</taxon>
        <taxon>Nectriaceae</taxon>
        <taxon>Fusarium</taxon>
        <taxon>Fusarium incarnatum-equiseti species complex</taxon>
    </lineage>
</organism>
<dbReference type="AlphaFoldDB" id="A0A8J2NGM5"/>
<dbReference type="EMBL" id="CAJSTJ010000128">
    <property type="protein sequence ID" value="CAG7559040.1"/>
    <property type="molecule type" value="Genomic_DNA"/>
</dbReference>
<comment type="similarity">
    <text evidence="1">Belongs to the AB hydrolase superfamily. Lipase family.</text>
</comment>
<protein>
    <recommendedName>
        <fullName evidence="4">Secretory lipase</fullName>
    </recommendedName>
</protein>
<proteinExistence type="inferred from homology"/>
<dbReference type="GO" id="GO:0004806">
    <property type="term" value="F:triacylglycerol lipase activity"/>
    <property type="evidence" value="ECO:0007669"/>
    <property type="project" value="InterPro"/>
</dbReference>
<evidence type="ECO:0000313" key="2">
    <source>
        <dbReference type="EMBL" id="CAG7559040.1"/>
    </source>
</evidence>
<accession>A0A8J2NGM5</accession>
<gene>
    <name evidence="2" type="ORF">FEQUK3_LOCUS4747</name>
</gene>
<comment type="caution">
    <text evidence="2">The sequence shown here is derived from an EMBL/GenBank/DDBJ whole genome shotgun (WGS) entry which is preliminary data.</text>
</comment>
<name>A0A8J2NGM5_FUSEQ</name>
<dbReference type="PIRSF" id="PIRSF029171">
    <property type="entry name" value="Esterase_LipA"/>
    <property type="match status" value="1"/>
</dbReference>
<dbReference type="InterPro" id="IPR005152">
    <property type="entry name" value="Lipase_secreted"/>
</dbReference>